<dbReference type="OrthoDB" id="9983798at2759"/>
<proteinExistence type="inferred from homology"/>
<evidence type="ECO:0000256" key="7">
    <source>
        <dbReference type="SAM" id="Coils"/>
    </source>
</evidence>
<keyword evidence="4 7" id="KW-0175">Coiled coil</keyword>
<keyword evidence="11" id="KW-1185">Reference proteome</keyword>
<evidence type="ECO:0000256" key="2">
    <source>
        <dbReference type="ARBA" id="ARBA00022490"/>
    </source>
</evidence>
<dbReference type="Proteomes" id="UP001153620">
    <property type="component" value="Chromosome 2"/>
</dbReference>
<feature type="compositionally biased region" description="Low complexity" evidence="8">
    <location>
        <begin position="172"/>
        <end position="181"/>
    </location>
</feature>
<evidence type="ECO:0000313" key="11">
    <source>
        <dbReference type="Proteomes" id="UP001153620"/>
    </source>
</evidence>
<evidence type="ECO:0000259" key="9">
    <source>
        <dbReference type="PROSITE" id="PS50229"/>
    </source>
</evidence>
<evidence type="ECO:0000256" key="1">
    <source>
        <dbReference type="ARBA" id="ARBA00004496"/>
    </source>
</evidence>
<evidence type="ECO:0000256" key="4">
    <source>
        <dbReference type="ARBA" id="ARBA00023054"/>
    </source>
</evidence>
<name>A0A9N9RSL4_9DIPT</name>
<organism evidence="10 11">
    <name type="scientific">Chironomus riparius</name>
    <dbReference type="NCBI Taxonomy" id="315576"/>
    <lineage>
        <taxon>Eukaryota</taxon>
        <taxon>Metazoa</taxon>
        <taxon>Ecdysozoa</taxon>
        <taxon>Arthropoda</taxon>
        <taxon>Hexapoda</taxon>
        <taxon>Insecta</taxon>
        <taxon>Pterygota</taxon>
        <taxon>Neoptera</taxon>
        <taxon>Endopterygota</taxon>
        <taxon>Diptera</taxon>
        <taxon>Nematocera</taxon>
        <taxon>Chironomoidea</taxon>
        <taxon>Chironomidae</taxon>
        <taxon>Chironominae</taxon>
        <taxon>Chironomus</taxon>
    </lineage>
</organism>
<dbReference type="Pfam" id="PF00568">
    <property type="entry name" value="WH1"/>
    <property type="match status" value="1"/>
</dbReference>
<evidence type="ECO:0000256" key="8">
    <source>
        <dbReference type="SAM" id="MobiDB-lite"/>
    </source>
</evidence>
<feature type="region of interest" description="Disordered" evidence="8">
    <location>
        <begin position="118"/>
        <end position="201"/>
    </location>
</feature>
<dbReference type="GO" id="GO:0035256">
    <property type="term" value="F:G protein-coupled glutamate receptor binding"/>
    <property type="evidence" value="ECO:0007669"/>
    <property type="project" value="InterPro"/>
</dbReference>
<sequence>MGEQPIFTCQAHVFHIDPKTKRTWITASTKAISVSFFYDSSRNLYRIISVEGTKAVINSTITPNMTFTQTSQKFGQWSDVRANTVYGLGFASEAELGKFIEKFHEVKEATKNAMAKASTNGSSAVTPVTSANASPITSRSSITQNDSFVSDIAEPPMSASGSIKNESPQHSITANNNNTITNDHKTVSSNSSTEGGAANSDQQMKYENERLKLALAQSSANAKKWEIELSTLKSNNLRLTSALQVSSHYSNYTRCINGNDNVILKESTANVDEWKRQLHSYKEENQRLKVRVQELENAKSGSLSSSEALTDDLRREITLLKSRIEGLEKELMNQEAELKATKVSLKDKNNDPMIKNLSAVFQQFSIHLSDLQSVQKEMDKIFQLHKTT</sequence>
<dbReference type="PANTHER" id="PTHR10918">
    <property type="entry name" value="HOMER"/>
    <property type="match status" value="1"/>
</dbReference>
<feature type="compositionally biased region" description="Polar residues" evidence="8">
    <location>
        <begin position="187"/>
        <end position="201"/>
    </location>
</feature>
<dbReference type="EMBL" id="OU895878">
    <property type="protein sequence ID" value="CAG9802868.1"/>
    <property type="molecule type" value="Genomic_DNA"/>
</dbReference>
<dbReference type="InterPro" id="IPR000697">
    <property type="entry name" value="WH1/EVH1_dom"/>
</dbReference>
<dbReference type="AlphaFoldDB" id="A0A9N9RSL4"/>
<evidence type="ECO:0000256" key="3">
    <source>
        <dbReference type="ARBA" id="ARBA00023018"/>
    </source>
</evidence>
<comment type="subcellular location">
    <subcellularLocation>
        <location evidence="1">Cytoplasm</location>
    </subcellularLocation>
    <subcellularLocation>
        <location evidence="6">Postsynaptic density</location>
    </subcellularLocation>
</comment>
<dbReference type="CDD" id="cd01206">
    <property type="entry name" value="EVH1_Homer_Vesl"/>
    <property type="match status" value="1"/>
</dbReference>
<feature type="coiled-coil region" evidence="7">
    <location>
        <begin position="264"/>
        <end position="351"/>
    </location>
</feature>
<dbReference type="GO" id="GO:0007216">
    <property type="term" value="P:G protein-coupled glutamate receptor signaling pathway"/>
    <property type="evidence" value="ECO:0007669"/>
    <property type="project" value="InterPro"/>
</dbReference>
<comment type="similarity">
    <text evidence="5">Belongs to the Homer family.</text>
</comment>
<reference evidence="10" key="1">
    <citation type="submission" date="2022-01" db="EMBL/GenBank/DDBJ databases">
        <authorList>
            <person name="King R."/>
        </authorList>
    </citation>
    <scope>NUCLEOTIDE SEQUENCE</scope>
</reference>
<accession>A0A9N9RSL4</accession>
<feature type="coiled-coil region" evidence="7">
    <location>
        <begin position="208"/>
        <end position="235"/>
    </location>
</feature>
<dbReference type="InterPro" id="IPR011993">
    <property type="entry name" value="PH-like_dom_sf"/>
</dbReference>
<evidence type="ECO:0000313" key="10">
    <source>
        <dbReference type="EMBL" id="CAG9802868.1"/>
    </source>
</evidence>
<feature type="compositionally biased region" description="Polar residues" evidence="8">
    <location>
        <begin position="159"/>
        <end position="171"/>
    </location>
</feature>
<evidence type="ECO:0000256" key="6">
    <source>
        <dbReference type="ARBA" id="ARBA00034105"/>
    </source>
</evidence>
<evidence type="ECO:0000256" key="5">
    <source>
        <dbReference type="ARBA" id="ARBA00023606"/>
    </source>
</evidence>
<feature type="compositionally biased region" description="Polar residues" evidence="8">
    <location>
        <begin position="118"/>
        <end position="148"/>
    </location>
</feature>
<gene>
    <name evidence="10" type="ORF">CHIRRI_LOCUS5773</name>
</gene>
<dbReference type="Gene3D" id="2.30.29.30">
    <property type="entry name" value="Pleckstrin-homology domain (PH domain)/Phosphotyrosine-binding domain (PTB)"/>
    <property type="match status" value="1"/>
</dbReference>
<dbReference type="SUPFAM" id="SSF50729">
    <property type="entry name" value="PH domain-like"/>
    <property type="match status" value="1"/>
</dbReference>
<keyword evidence="3" id="KW-0770">Synapse</keyword>
<dbReference type="GO" id="GO:0005737">
    <property type="term" value="C:cytoplasm"/>
    <property type="evidence" value="ECO:0007669"/>
    <property type="project" value="UniProtKB-SubCell"/>
</dbReference>
<protein>
    <recommendedName>
        <fullName evidence="9">WH1 domain-containing protein</fullName>
    </recommendedName>
</protein>
<keyword evidence="2" id="KW-0963">Cytoplasm</keyword>
<dbReference type="FunFam" id="2.30.29.30:FF:000014">
    <property type="entry name" value="Homer homolog 1 (Drosophila)"/>
    <property type="match status" value="1"/>
</dbReference>
<dbReference type="GO" id="GO:0014069">
    <property type="term" value="C:postsynaptic density"/>
    <property type="evidence" value="ECO:0007669"/>
    <property type="project" value="UniProtKB-SubCell"/>
</dbReference>
<dbReference type="InterPro" id="IPR044100">
    <property type="entry name" value="Homer_EVH1"/>
</dbReference>
<feature type="domain" description="WH1" evidence="9">
    <location>
        <begin position="1"/>
        <end position="110"/>
    </location>
</feature>
<dbReference type="PROSITE" id="PS50229">
    <property type="entry name" value="WH1"/>
    <property type="match status" value="1"/>
</dbReference>
<dbReference type="SMART" id="SM00461">
    <property type="entry name" value="WH1"/>
    <property type="match status" value="1"/>
</dbReference>
<dbReference type="InterPro" id="IPR045027">
    <property type="entry name" value="Homer"/>
</dbReference>
<reference evidence="10" key="2">
    <citation type="submission" date="2022-10" db="EMBL/GenBank/DDBJ databases">
        <authorList>
            <consortium name="ENA_rothamsted_submissions"/>
            <consortium name="culmorum"/>
            <person name="King R."/>
        </authorList>
    </citation>
    <scope>NUCLEOTIDE SEQUENCE</scope>
</reference>